<proteinExistence type="predicted"/>
<dbReference type="Proteomes" id="UP000239494">
    <property type="component" value="Unassembled WGS sequence"/>
</dbReference>
<keyword evidence="1" id="KW-0732">Signal</keyword>
<organism evidence="2 3">
    <name type="scientific">Umezawaea tangerina</name>
    <dbReference type="NCBI Taxonomy" id="84725"/>
    <lineage>
        <taxon>Bacteria</taxon>
        <taxon>Bacillati</taxon>
        <taxon>Actinomycetota</taxon>
        <taxon>Actinomycetes</taxon>
        <taxon>Pseudonocardiales</taxon>
        <taxon>Pseudonocardiaceae</taxon>
        <taxon>Umezawaea</taxon>
    </lineage>
</organism>
<reference evidence="2 3" key="1">
    <citation type="submission" date="2018-03" db="EMBL/GenBank/DDBJ databases">
        <title>Genomic Encyclopedia of Archaeal and Bacterial Type Strains, Phase II (KMG-II): from individual species to whole genera.</title>
        <authorList>
            <person name="Goeker M."/>
        </authorList>
    </citation>
    <scope>NUCLEOTIDE SEQUENCE [LARGE SCALE GENOMIC DNA]</scope>
    <source>
        <strain evidence="2 3">DSM 44720</strain>
    </source>
</reference>
<evidence type="ECO:0000313" key="2">
    <source>
        <dbReference type="EMBL" id="PRY39552.1"/>
    </source>
</evidence>
<protein>
    <recommendedName>
        <fullName evidence="4">Sporulation and spore germination protein</fullName>
    </recommendedName>
</protein>
<dbReference type="AlphaFoldDB" id="A0A2T0T1L3"/>
<evidence type="ECO:0008006" key="4">
    <source>
        <dbReference type="Google" id="ProtNLM"/>
    </source>
</evidence>
<accession>A0A2T0T1L3</accession>
<gene>
    <name evidence="2" type="ORF">CLV43_107135</name>
</gene>
<name>A0A2T0T1L3_9PSEU</name>
<feature type="chain" id="PRO_5038902155" description="Sporulation and spore germination protein" evidence="1">
    <location>
        <begin position="22"/>
        <end position="165"/>
    </location>
</feature>
<dbReference type="PROSITE" id="PS51257">
    <property type="entry name" value="PROKAR_LIPOPROTEIN"/>
    <property type="match status" value="1"/>
</dbReference>
<dbReference type="OrthoDB" id="3626511at2"/>
<evidence type="ECO:0000256" key="1">
    <source>
        <dbReference type="SAM" id="SignalP"/>
    </source>
</evidence>
<keyword evidence="3" id="KW-1185">Reference proteome</keyword>
<feature type="signal peptide" evidence="1">
    <location>
        <begin position="1"/>
        <end position="21"/>
    </location>
</feature>
<dbReference type="EMBL" id="PVTF01000007">
    <property type="protein sequence ID" value="PRY39552.1"/>
    <property type="molecule type" value="Genomic_DNA"/>
</dbReference>
<dbReference type="RefSeq" id="WP_106189491.1">
    <property type="nucleotide sequence ID" value="NZ_PVTF01000007.1"/>
</dbReference>
<evidence type="ECO:0000313" key="3">
    <source>
        <dbReference type="Proteomes" id="UP000239494"/>
    </source>
</evidence>
<sequence length="165" mass="17048">MTRRRPAVALLGLLLAGCGISGTEPFTYGEPLKGDDEGGGVQLHFVLRHATHPVLRPGAADLPLQDRLDLLAAGPTDTERAAGLETSLRPGVRLSPEDVGVPTADHATVRVDGATLDDLDPVASLQIACTVGAFLIPAHQALGIPAVIVIKAAGQEEVVKSTCPD</sequence>
<comment type="caution">
    <text evidence="2">The sequence shown here is derived from an EMBL/GenBank/DDBJ whole genome shotgun (WGS) entry which is preliminary data.</text>
</comment>